<evidence type="ECO:0000256" key="7">
    <source>
        <dbReference type="SAM" id="MobiDB-lite"/>
    </source>
</evidence>
<dbReference type="InterPro" id="IPR038081">
    <property type="entry name" value="CalX-like_sf"/>
</dbReference>
<evidence type="ECO:0000313" key="11">
    <source>
        <dbReference type="Proteomes" id="UP000030428"/>
    </source>
</evidence>
<keyword evidence="6" id="KW-0472">Membrane</keyword>
<dbReference type="Pfam" id="PF03160">
    <property type="entry name" value="Calx-beta"/>
    <property type="match status" value="5"/>
</dbReference>
<dbReference type="FunFam" id="3.80.10.10:FF:000400">
    <property type="entry name" value="Nuclear pore complex protein NUP107"/>
    <property type="match status" value="1"/>
</dbReference>
<keyword evidence="5" id="KW-0406">Ion transport</keyword>
<feature type="chain" id="PRO_5020042009" description="Calx-beta domain-containing protein" evidence="8">
    <location>
        <begin position="23"/>
        <end position="1390"/>
    </location>
</feature>
<name>A0A4E0QTN2_9GAMM</name>
<dbReference type="Gene3D" id="2.60.40.2030">
    <property type="match status" value="5"/>
</dbReference>
<dbReference type="PANTHER" id="PTHR11878:SF65">
    <property type="entry name" value="NA_CA-EXCHANGE PROTEIN, ISOFORM G"/>
    <property type="match status" value="1"/>
</dbReference>
<reference evidence="10 11" key="1">
    <citation type="journal article" date="2016" name="Front. Microbiol.">
        <title>Single-Cell (Meta-)Genomics of a Dimorphic Candidatus Thiomargarita nelsonii Reveals Genomic Plasticity.</title>
        <authorList>
            <person name="Flood B.E."/>
            <person name="Fliss P."/>
            <person name="Jones D.S."/>
            <person name="Dick G.J."/>
            <person name="Jain S."/>
            <person name="Kaster A.K."/>
            <person name="Winkel M."/>
            <person name="Mussmann M."/>
            <person name="Bailey J."/>
        </authorList>
    </citation>
    <scope>NUCLEOTIDE SEQUENCE [LARGE SCALE GENOMIC DNA]</scope>
    <source>
        <strain evidence="10">Hydrate Ridge</strain>
    </source>
</reference>
<dbReference type="SUPFAM" id="SSF141072">
    <property type="entry name" value="CalX-like"/>
    <property type="match status" value="5"/>
</dbReference>
<feature type="domain" description="Calx-beta" evidence="9">
    <location>
        <begin position="1080"/>
        <end position="1179"/>
    </location>
</feature>
<evidence type="ECO:0000256" key="6">
    <source>
        <dbReference type="ARBA" id="ARBA00023136"/>
    </source>
</evidence>
<feature type="domain" description="Calx-beta" evidence="9">
    <location>
        <begin position="711"/>
        <end position="815"/>
    </location>
</feature>
<keyword evidence="11" id="KW-1185">Reference proteome</keyword>
<feature type="domain" description="Calx-beta" evidence="9">
    <location>
        <begin position="488"/>
        <end position="584"/>
    </location>
</feature>
<dbReference type="InterPro" id="IPR032675">
    <property type="entry name" value="LRR_dom_sf"/>
</dbReference>
<sequence>MKKLSCRHLAIALIFQSSIVFAGSQVYTNDGDFDIGLMDGVEYLTTPNQLQLSVEGSTLPFIWVANSAENTVSKINTETGCELGRYRTGPGTDLGKPAEGVPSAENPSRTTVDINGDVWVGNRQSNTAIKIALTPTDTNGDGTITTSQDTNGNCLIEPEEVLAWGTDEAILLRFEVDTGPRALAINADNNVWIGGSSGKTMRLYDSTTGSLIKEIPIERSCYGALIDSNGTLWISNDGEDSLTRVDDPTGNHSITYIDASDGTVYGIGIDREGFIYTSGWEENLFRKLDPATNTWLYSVPISGGAYGRGVTVGLEGDIWVAQSALNKLTRHNAADGSLIASIPVGKGPTGVATAKDGKIWVSNLLSNNVMRVDPATNAVDFTQEGHSGPYNYSDMTGIISRSITTHSATWTVVYQEAALVQAKVSWTADTPGDSTIIVMVESSVDGVTWSAPQQVQSGVEFNTVEKATQMQIVVKFTASTLESPILYDLTVDTPEPSTLQFSTTDYSVNENGGEATITVTRTGDSAISVDYATSDVTATAGSDYIATSGTLNWAKGDAAEKTFTIDIIDDSEVENNETVIVSLSHAELGSPSTAMVTIIDNDLIVETPEPSTLQFSTTNYSVNENGGEATITVTRTGESAISVDYATSDDTATADSDYIATSGTLNWAEGDALLYAEKTFTIDIIDDSEVESDETVFVSLSNAELGWPSTAMVTIIDNDLIVETPEPSTLQFSTTNYSVNENGGEATITVTRTGDSAISVDYATSDATATASKDYIATSGTLNWAKGDAAEKTFTIDIIDDSEVENNETVIISLSHAELGSPSTAMVTIIDNDLIVETPEPSILQFSSANYSVNENGGEATITVTRTGESAISVDYATSDDTATADSDYIATSGTLNWAEGDTADKTFTIDITDNSELESDETVFVSLSNAELGWPNTAVLTITDNDTISCATVSEIPSEECEALIAIYNSTNGKQWKNNTGWTKTKTPCSWYGVTCSNGHVTRLYLQHNQLSGTIPPEIEGLSHLAVFNIKNNEICGKIPVELMELSHLWYLNINDNHLSTSNAARIIWLNGINPGWDTTQTPCSVGSTVQFTVATYKVTENGGQATITVTRTGDSAISVDYATSDDTASAAPCHNDYTATTGTLNWANGDSADKTFTININDDNRFENDETLVISLSNPTGIELGTPDIVVLTIIDNDSPSTSFDCTTITGIPSTECSALISLYSYTKGAQWRNNTGWKTTNTPCNWYGVTCENGHVTRLNLQYNRLNGTLSWMLESLSQLKVLALNNNQIGGNIPSGLLNLDKLLHINLANNQLRGSIPTDMGQMSQLQSLLVGNNNLHGEIPVSLVHLNNLSGLSLDINHLEAHDPALIPWLNDHNPSWEKTQTPP</sequence>
<dbReference type="GO" id="GO:0098703">
    <property type="term" value="P:calcium ion import across plasma membrane"/>
    <property type="evidence" value="ECO:0007669"/>
    <property type="project" value="TreeGrafter"/>
</dbReference>
<evidence type="ECO:0000256" key="4">
    <source>
        <dbReference type="ARBA" id="ARBA00022837"/>
    </source>
</evidence>
<evidence type="ECO:0000256" key="2">
    <source>
        <dbReference type="ARBA" id="ARBA00022729"/>
    </source>
</evidence>
<dbReference type="Gene3D" id="2.130.10.10">
    <property type="entry name" value="YVTN repeat-like/Quinoprotein amine dehydrogenase"/>
    <property type="match status" value="1"/>
</dbReference>
<dbReference type="GO" id="GO:0007154">
    <property type="term" value="P:cell communication"/>
    <property type="evidence" value="ECO:0007669"/>
    <property type="project" value="InterPro"/>
</dbReference>
<dbReference type="SUPFAM" id="SSF101898">
    <property type="entry name" value="NHL repeat"/>
    <property type="match status" value="1"/>
</dbReference>
<dbReference type="InterPro" id="IPR003644">
    <property type="entry name" value="Calx_beta"/>
</dbReference>
<evidence type="ECO:0000256" key="1">
    <source>
        <dbReference type="ARBA" id="ARBA00004370"/>
    </source>
</evidence>
<evidence type="ECO:0000313" key="10">
    <source>
        <dbReference type="EMBL" id="TGO03768.1"/>
    </source>
</evidence>
<proteinExistence type="predicted"/>
<feature type="signal peptide" evidence="8">
    <location>
        <begin position="1"/>
        <end position="22"/>
    </location>
</feature>
<dbReference type="Pfam" id="PF00560">
    <property type="entry name" value="LRR_1"/>
    <property type="match status" value="1"/>
</dbReference>
<evidence type="ECO:0000259" key="9">
    <source>
        <dbReference type="SMART" id="SM00237"/>
    </source>
</evidence>
<dbReference type="PANTHER" id="PTHR11878">
    <property type="entry name" value="SODIUM/CALCIUM EXCHANGER"/>
    <property type="match status" value="1"/>
</dbReference>
<dbReference type="Proteomes" id="UP000030428">
    <property type="component" value="Unassembled WGS sequence"/>
</dbReference>
<accession>A0A4E0QTN2</accession>
<evidence type="ECO:0000256" key="3">
    <source>
        <dbReference type="ARBA" id="ARBA00022737"/>
    </source>
</evidence>
<feature type="domain" description="Calx-beta" evidence="9">
    <location>
        <begin position="594"/>
        <end position="701"/>
    </location>
</feature>
<dbReference type="InterPro" id="IPR013210">
    <property type="entry name" value="LRR_N_plant-typ"/>
</dbReference>
<dbReference type="SUPFAM" id="SSF52058">
    <property type="entry name" value="L domain-like"/>
    <property type="match status" value="2"/>
</dbReference>
<protein>
    <recommendedName>
        <fullName evidence="9">Calx-beta domain-containing protein</fullName>
    </recommendedName>
</protein>
<dbReference type="Pfam" id="PF13855">
    <property type="entry name" value="LRR_8"/>
    <property type="match status" value="1"/>
</dbReference>
<comment type="subcellular location">
    <subcellularLocation>
        <location evidence="1">Membrane</location>
    </subcellularLocation>
</comment>
<dbReference type="Pfam" id="PF08263">
    <property type="entry name" value="LRRNT_2"/>
    <property type="match status" value="2"/>
</dbReference>
<dbReference type="InterPro" id="IPR001611">
    <property type="entry name" value="Leu-rich_rpt"/>
</dbReference>
<dbReference type="GO" id="GO:0005432">
    <property type="term" value="F:calcium:sodium antiporter activity"/>
    <property type="evidence" value="ECO:0007669"/>
    <property type="project" value="TreeGrafter"/>
</dbReference>
<keyword evidence="3" id="KW-0677">Repeat</keyword>
<keyword evidence="4" id="KW-0106">Calcium</keyword>
<feature type="region of interest" description="Disordered" evidence="7">
    <location>
        <begin position="86"/>
        <end position="114"/>
    </location>
</feature>
<dbReference type="SMART" id="SM00237">
    <property type="entry name" value="Calx_beta"/>
    <property type="match status" value="5"/>
</dbReference>
<organism evidence="10 11">
    <name type="scientific">Candidatus Thiomargarita nelsonii</name>
    <dbReference type="NCBI Taxonomy" id="1003181"/>
    <lineage>
        <taxon>Bacteria</taxon>
        <taxon>Pseudomonadati</taxon>
        <taxon>Pseudomonadota</taxon>
        <taxon>Gammaproteobacteria</taxon>
        <taxon>Thiotrichales</taxon>
        <taxon>Thiotrichaceae</taxon>
        <taxon>Thiomargarita</taxon>
    </lineage>
</organism>
<keyword evidence="2 8" id="KW-0732">Signal</keyword>
<dbReference type="GO" id="GO:0016020">
    <property type="term" value="C:membrane"/>
    <property type="evidence" value="ECO:0007669"/>
    <property type="project" value="UniProtKB-SubCell"/>
</dbReference>
<feature type="domain" description="Calx-beta" evidence="9">
    <location>
        <begin position="825"/>
        <end position="929"/>
    </location>
</feature>
<dbReference type="InterPro" id="IPR051171">
    <property type="entry name" value="CaCA"/>
</dbReference>
<dbReference type="Gene3D" id="3.80.10.10">
    <property type="entry name" value="Ribonuclease Inhibitor"/>
    <property type="match status" value="2"/>
</dbReference>
<evidence type="ECO:0000256" key="5">
    <source>
        <dbReference type="ARBA" id="ARBA00023065"/>
    </source>
</evidence>
<dbReference type="EMBL" id="JSZA02000001">
    <property type="protein sequence ID" value="TGO03768.1"/>
    <property type="molecule type" value="Genomic_DNA"/>
</dbReference>
<evidence type="ECO:0000256" key="8">
    <source>
        <dbReference type="SAM" id="SignalP"/>
    </source>
</evidence>
<gene>
    <name evidence="10" type="ORF">PN36_00520</name>
</gene>
<dbReference type="InterPro" id="IPR015943">
    <property type="entry name" value="WD40/YVTN_repeat-like_dom_sf"/>
</dbReference>
<keyword evidence="5" id="KW-0813">Transport</keyword>
<comment type="caution">
    <text evidence="10">The sequence shown here is derived from an EMBL/GenBank/DDBJ whole genome shotgun (WGS) entry which is preliminary data.</text>
</comment>